<evidence type="ECO:0000313" key="2">
    <source>
        <dbReference type="Proteomes" id="UP000054632"/>
    </source>
</evidence>
<proteinExistence type="predicted"/>
<comment type="caution">
    <text evidence="1">The sequence shown here is derived from an EMBL/GenBank/DDBJ whole genome shotgun (WGS) entry which is preliminary data.</text>
</comment>
<name>A0A0V1F184_TRIPS</name>
<accession>A0A0V1F184</accession>
<reference evidence="1 2" key="1">
    <citation type="submission" date="2015-01" db="EMBL/GenBank/DDBJ databases">
        <title>Evolution of Trichinella species and genotypes.</title>
        <authorList>
            <person name="Korhonen P.K."/>
            <person name="Edoardo P."/>
            <person name="Giuseppe L.R."/>
            <person name="Gasser R.B."/>
        </authorList>
    </citation>
    <scope>NUCLEOTIDE SEQUENCE [LARGE SCALE GENOMIC DNA]</scope>
    <source>
        <strain evidence="1">ISS13</strain>
    </source>
</reference>
<organism evidence="1 2">
    <name type="scientific">Trichinella pseudospiralis</name>
    <name type="common">Parasitic roundworm</name>
    <dbReference type="NCBI Taxonomy" id="6337"/>
    <lineage>
        <taxon>Eukaryota</taxon>
        <taxon>Metazoa</taxon>
        <taxon>Ecdysozoa</taxon>
        <taxon>Nematoda</taxon>
        <taxon>Enoplea</taxon>
        <taxon>Dorylaimia</taxon>
        <taxon>Trichinellida</taxon>
        <taxon>Trichinellidae</taxon>
        <taxon>Trichinella</taxon>
    </lineage>
</organism>
<evidence type="ECO:0000313" key="1">
    <source>
        <dbReference type="EMBL" id="KRY79748.1"/>
    </source>
</evidence>
<gene>
    <name evidence="1" type="ORF">T4A_10195</name>
</gene>
<sequence length="108" mass="12680">MEMFQFLMKKKEICMIQHCAYLTASCNNGVFSKVTSCCEEFNLFKISDESIANQFELIKIYLFPVIKALLFLKIVLYLENIHILNIKNSKQRVKRFSNFTNAENIIDL</sequence>
<dbReference type="EMBL" id="JYDR01000001">
    <property type="protein sequence ID" value="KRY79748.1"/>
    <property type="molecule type" value="Genomic_DNA"/>
</dbReference>
<protein>
    <submittedName>
        <fullName evidence="1">Uncharacterized protein</fullName>
    </submittedName>
</protein>
<dbReference type="Proteomes" id="UP000054632">
    <property type="component" value="Unassembled WGS sequence"/>
</dbReference>
<dbReference type="AlphaFoldDB" id="A0A0V1F184"/>